<comment type="caution">
    <text evidence="1">The sequence shown here is derived from an EMBL/GenBank/DDBJ whole genome shotgun (WGS) entry which is preliminary data.</text>
</comment>
<keyword evidence="2" id="KW-1185">Reference proteome</keyword>
<dbReference type="Proteomes" id="UP001239111">
    <property type="component" value="Chromosome 4"/>
</dbReference>
<proteinExistence type="predicted"/>
<name>A0ACC2N485_9HYME</name>
<gene>
    <name evidence="1" type="ORF">QAD02_007519</name>
</gene>
<protein>
    <submittedName>
        <fullName evidence="1">Uncharacterized protein</fullName>
    </submittedName>
</protein>
<evidence type="ECO:0000313" key="2">
    <source>
        <dbReference type="Proteomes" id="UP001239111"/>
    </source>
</evidence>
<evidence type="ECO:0000313" key="1">
    <source>
        <dbReference type="EMBL" id="KAJ8665857.1"/>
    </source>
</evidence>
<sequence length="265" mass="30177">MGECMDIQQALLHIPIHDGKILPLKTFIQDVENGFAIRPEGIRSAFLKGVIAKLRDTARDAVSGTEIDSIDTLRNALKEYFASKKTYSQYCAEFQGVRMRKSETVMEYFTRIKRSIEGAKACIEEKFNNQQVPHMITMLEGIATGSSKRGLSDDLLYAVSVKERESLDAAVKIAQRIGNDIMNASERKGLLKCAIASPTFSPQMQRRVQFSDEFPRRKRTESDSLTIWKKPTDSDARDKSDEQSENTTRIYDQWRTHPSGPRRNY</sequence>
<reference evidence="1" key="1">
    <citation type="submission" date="2023-04" db="EMBL/GenBank/DDBJ databases">
        <title>A chromosome-level genome assembly of the parasitoid wasp Eretmocerus hayati.</title>
        <authorList>
            <person name="Zhong Y."/>
            <person name="Liu S."/>
            <person name="Liu Y."/>
        </authorList>
    </citation>
    <scope>NUCLEOTIDE SEQUENCE</scope>
    <source>
        <strain evidence="1">ZJU_SS_LIU_2023</strain>
    </source>
</reference>
<dbReference type="EMBL" id="CM056744">
    <property type="protein sequence ID" value="KAJ8665857.1"/>
    <property type="molecule type" value="Genomic_DNA"/>
</dbReference>
<organism evidence="1 2">
    <name type="scientific">Eretmocerus hayati</name>
    <dbReference type="NCBI Taxonomy" id="131215"/>
    <lineage>
        <taxon>Eukaryota</taxon>
        <taxon>Metazoa</taxon>
        <taxon>Ecdysozoa</taxon>
        <taxon>Arthropoda</taxon>
        <taxon>Hexapoda</taxon>
        <taxon>Insecta</taxon>
        <taxon>Pterygota</taxon>
        <taxon>Neoptera</taxon>
        <taxon>Endopterygota</taxon>
        <taxon>Hymenoptera</taxon>
        <taxon>Apocrita</taxon>
        <taxon>Proctotrupomorpha</taxon>
        <taxon>Chalcidoidea</taxon>
        <taxon>Aphelinidae</taxon>
        <taxon>Aphelininae</taxon>
        <taxon>Eretmocerus</taxon>
    </lineage>
</organism>
<accession>A0ACC2N485</accession>